<evidence type="ECO:0000313" key="2">
    <source>
        <dbReference type="EMBL" id="KAJ1159023.1"/>
    </source>
</evidence>
<proteinExistence type="predicted"/>
<evidence type="ECO:0000313" key="3">
    <source>
        <dbReference type="Proteomes" id="UP001066276"/>
    </source>
</evidence>
<dbReference type="AlphaFoldDB" id="A0AAV7S4F0"/>
<feature type="non-terminal residue" evidence="2">
    <location>
        <position position="76"/>
    </location>
</feature>
<dbReference type="EMBL" id="JANPWB010000009">
    <property type="protein sequence ID" value="KAJ1159023.1"/>
    <property type="molecule type" value="Genomic_DNA"/>
</dbReference>
<feature type="non-terminal residue" evidence="2">
    <location>
        <position position="1"/>
    </location>
</feature>
<name>A0AAV7S4F0_PLEWA</name>
<reference evidence="2" key="1">
    <citation type="journal article" date="2022" name="bioRxiv">
        <title>Sequencing and chromosome-scale assembly of the giantPleurodeles waltlgenome.</title>
        <authorList>
            <person name="Brown T."/>
            <person name="Elewa A."/>
            <person name="Iarovenko S."/>
            <person name="Subramanian E."/>
            <person name="Araus A.J."/>
            <person name="Petzold A."/>
            <person name="Susuki M."/>
            <person name="Suzuki K.-i.T."/>
            <person name="Hayashi T."/>
            <person name="Toyoda A."/>
            <person name="Oliveira C."/>
            <person name="Osipova E."/>
            <person name="Leigh N.D."/>
            <person name="Simon A."/>
            <person name="Yun M.H."/>
        </authorList>
    </citation>
    <scope>NUCLEOTIDE SEQUENCE</scope>
    <source>
        <strain evidence="2">20211129_DDA</strain>
        <tissue evidence="2">Liver</tissue>
    </source>
</reference>
<evidence type="ECO:0000256" key="1">
    <source>
        <dbReference type="SAM" id="MobiDB-lite"/>
    </source>
</evidence>
<sequence>KHRNVTHKHLGQKVWKCHTYALWRERMEMSHQSIQAIKHALSHICTHARKHGNVTHKHPGEKTRACHTYAPRPETI</sequence>
<gene>
    <name evidence="2" type="ORF">NDU88_011693</name>
</gene>
<protein>
    <submittedName>
        <fullName evidence="2">Uncharacterized protein</fullName>
    </submittedName>
</protein>
<accession>A0AAV7S4F0</accession>
<comment type="caution">
    <text evidence="2">The sequence shown here is derived from an EMBL/GenBank/DDBJ whole genome shotgun (WGS) entry which is preliminary data.</text>
</comment>
<organism evidence="2 3">
    <name type="scientific">Pleurodeles waltl</name>
    <name type="common">Iberian ribbed newt</name>
    <dbReference type="NCBI Taxonomy" id="8319"/>
    <lineage>
        <taxon>Eukaryota</taxon>
        <taxon>Metazoa</taxon>
        <taxon>Chordata</taxon>
        <taxon>Craniata</taxon>
        <taxon>Vertebrata</taxon>
        <taxon>Euteleostomi</taxon>
        <taxon>Amphibia</taxon>
        <taxon>Batrachia</taxon>
        <taxon>Caudata</taxon>
        <taxon>Salamandroidea</taxon>
        <taxon>Salamandridae</taxon>
        <taxon>Pleurodelinae</taxon>
        <taxon>Pleurodeles</taxon>
    </lineage>
</organism>
<feature type="region of interest" description="Disordered" evidence="1">
    <location>
        <begin position="51"/>
        <end position="76"/>
    </location>
</feature>
<dbReference type="Proteomes" id="UP001066276">
    <property type="component" value="Chromosome 5"/>
</dbReference>
<keyword evidence="3" id="KW-1185">Reference proteome</keyword>